<accession>A0A9P4KG43</accession>
<feature type="region of interest" description="Disordered" evidence="2">
    <location>
        <begin position="1"/>
        <end position="25"/>
    </location>
</feature>
<feature type="compositionally biased region" description="Basic and acidic residues" evidence="2">
    <location>
        <begin position="145"/>
        <end position="184"/>
    </location>
</feature>
<dbReference type="PANTHER" id="PTHR34117">
    <property type="entry name" value="STYLE CELL-CYCLE INHIBITOR 1"/>
    <property type="match status" value="1"/>
</dbReference>
<dbReference type="OrthoDB" id="2139939at2759"/>
<keyword evidence="4" id="KW-1185">Reference proteome</keyword>
<evidence type="ECO:0000313" key="4">
    <source>
        <dbReference type="Proteomes" id="UP000800093"/>
    </source>
</evidence>
<proteinExistence type="predicted"/>
<comment type="caution">
    <text evidence="3">The sequence shown here is derived from an EMBL/GenBank/DDBJ whole genome shotgun (WGS) entry which is preliminary data.</text>
</comment>
<evidence type="ECO:0000256" key="1">
    <source>
        <dbReference type="SAM" id="Coils"/>
    </source>
</evidence>
<organism evidence="3 4">
    <name type="scientific">Lojkania enalia</name>
    <dbReference type="NCBI Taxonomy" id="147567"/>
    <lineage>
        <taxon>Eukaryota</taxon>
        <taxon>Fungi</taxon>
        <taxon>Dikarya</taxon>
        <taxon>Ascomycota</taxon>
        <taxon>Pezizomycotina</taxon>
        <taxon>Dothideomycetes</taxon>
        <taxon>Pleosporomycetidae</taxon>
        <taxon>Pleosporales</taxon>
        <taxon>Pleosporales incertae sedis</taxon>
        <taxon>Lojkania</taxon>
    </lineage>
</organism>
<dbReference type="PANTHER" id="PTHR34117:SF1">
    <property type="entry name" value="STYLE CELL-CYCLE INHIBITOR 1"/>
    <property type="match status" value="1"/>
</dbReference>
<protein>
    <submittedName>
        <fullName evidence="3">Uncharacterized protein</fullName>
    </submittedName>
</protein>
<dbReference type="AlphaFoldDB" id="A0A9P4KG43"/>
<feature type="region of interest" description="Disordered" evidence="2">
    <location>
        <begin position="145"/>
        <end position="205"/>
    </location>
</feature>
<dbReference type="Proteomes" id="UP000800093">
    <property type="component" value="Unassembled WGS sequence"/>
</dbReference>
<gene>
    <name evidence="3" type="ORF">CC78DRAFT_541243</name>
</gene>
<dbReference type="InterPro" id="IPR044688">
    <property type="entry name" value="SCI-1-like"/>
</dbReference>
<dbReference type="EMBL" id="ML986588">
    <property type="protein sequence ID" value="KAF2268021.1"/>
    <property type="molecule type" value="Genomic_DNA"/>
</dbReference>
<keyword evidence="1" id="KW-0175">Coiled coil</keyword>
<name>A0A9P4KG43_9PLEO</name>
<reference evidence="4" key="1">
    <citation type="journal article" date="2020" name="Stud. Mycol.">
        <title>101 Dothideomycetes genomes: A test case for predicting lifestyles and emergence of pathogens.</title>
        <authorList>
            <person name="Haridas S."/>
            <person name="Albert R."/>
            <person name="Binder M."/>
            <person name="Bloem J."/>
            <person name="LaButti K."/>
            <person name="Salamov A."/>
            <person name="Andreopoulos B."/>
            <person name="Baker S."/>
            <person name="Barry K."/>
            <person name="Bills G."/>
            <person name="Bluhm B."/>
            <person name="Cannon C."/>
            <person name="Castanera R."/>
            <person name="Culley D."/>
            <person name="Daum C."/>
            <person name="Ezra D."/>
            <person name="Gonzalez J."/>
            <person name="Henrissat B."/>
            <person name="Kuo A."/>
            <person name="Liang C."/>
            <person name="Lipzen A."/>
            <person name="Lutzoni F."/>
            <person name="Magnuson J."/>
            <person name="Mondo S."/>
            <person name="Nolan M."/>
            <person name="Ohm R."/>
            <person name="Pangilinan J."/>
            <person name="Park H.-J."/>
            <person name="Ramirez L."/>
            <person name="Alfaro M."/>
            <person name="Sun H."/>
            <person name="Tritt A."/>
            <person name="Yoshinaga Y."/>
            <person name="Zwiers L.-H."/>
            <person name="Turgeon B."/>
            <person name="Goodwin S."/>
            <person name="Spatafora J."/>
            <person name="Crous P."/>
            <person name="Grigoriev I."/>
        </authorList>
    </citation>
    <scope>NUCLEOTIDE SEQUENCE [LARGE SCALE GENOMIC DNA]</scope>
    <source>
        <strain evidence="4">CBS 304.66</strain>
    </source>
</reference>
<sequence length="354" mass="41253">MQESAEELNFGQSNQSKPAAPFLQLPAPRTRNNAKSCLDTLQPRVLELVTHVHGQDRHIEKLIIAHITTPAALDPVLDPHTKHMIPFEEYKPLFQSYLDIQKHIHLDELDEREVRGRWKSFVGRWNRGDLARSWYDASMLKTAKETVASHRRESPARKPDARWEAGEPSRKAEEDGPDSDRDEFGPSLPEDISPRRTGPTIPRFDDLALRNELQEEDRARDRAQYVDEIRHERNLDRKAQKERLEELVPRADPGARERQLEKKRETTNTLKDFRDAKEGGDVEIGEADLMGDDGIDAYKKRKVEMERKKNEREIRREEIMRARAAERDERLADRRTKEANTMEYLKALAKERFG</sequence>
<evidence type="ECO:0000313" key="3">
    <source>
        <dbReference type="EMBL" id="KAF2268021.1"/>
    </source>
</evidence>
<feature type="coiled-coil region" evidence="1">
    <location>
        <begin position="295"/>
        <end position="325"/>
    </location>
</feature>
<feature type="region of interest" description="Disordered" evidence="2">
    <location>
        <begin position="249"/>
        <end position="277"/>
    </location>
</feature>
<evidence type="ECO:0000256" key="2">
    <source>
        <dbReference type="SAM" id="MobiDB-lite"/>
    </source>
</evidence>